<evidence type="ECO:0000256" key="3">
    <source>
        <dbReference type="ARBA" id="ARBA00012780"/>
    </source>
</evidence>
<sequence length="97" mass="10905">MELGFLALLILYLSVSISSAELASKLYDANPKILTALRNTNLQVSIMVPNELINNISSNQTLADHWVHTNVVPFYPETLMQYLLFGNEILSQPDKKI</sequence>
<dbReference type="AlphaFoldDB" id="A0A540LWF2"/>
<evidence type="ECO:0000256" key="2">
    <source>
        <dbReference type="ARBA" id="ARBA00008773"/>
    </source>
</evidence>
<dbReference type="Gene3D" id="3.20.20.80">
    <property type="entry name" value="Glycosidases"/>
    <property type="match status" value="1"/>
</dbReference>
<proteinExistence type="inferred from homology"/>
<dbReference type="InterPro" id="IPR000490">
    <property type="entry name" value="Glyco_hydro_17"/>
</dbReference>
<dbReference type="SUPFAM" id="SSF51445">
    <property type="entry name" value="(Trans)glycosidases"/>
    <property type="match status" value="1"/>
</dbReference>
<dbReference type="GO" id="GO:0042973">
    <property type="term" value="F:glucan endo-1,3-beta-D-glucosidase activity"/>
    <property type="evidence" value="ECO:0007669"/>
    <property type="project" value="UniProtKB-EC"/>
</dbReference>
<dbReference type="EC" id="3.2.1.39" evidence="3"/>
<feature type="signal peptide" evidence="9">
    <location>
        <begin position="1"/>
        <end position="20"/>
    </location>
</feature>
<dbReference type="Proteomes" id="UP000315295">
    <property type="component" value="Unassembled WGS sequence"/>
</dbReference>
<keyword evidence="11" id="KW-1185">Reference proteome</keyword>
<dbReference type="InterPro" id="IPR044965">
    <property type="entry name" value="Glyco_hydro_17_plant"/>
</dbReference>
<accession>A0A540LWF2</accession>
<evidence type="ECO:0000256" key="7">
    <source>
        <dbReference type="ARBA" id="ARBA00033417"/>
    </source>
</evidence>
<dbReference type="GO" id="GO:0005975">
    <property type="term" value="P:carbohydrate metabolic process"/>
    <property type="evidence" value="ECO:0007669"/>
    <property type="project" value="InterPro"/>
</dbReference>
<organism evidence="10 11">
    <name type="scientific">Malus baccata</name>
    <name type="common">Siberian crab apple</name>
    <name type="synonym">Pyrus baccata</name>
    <dbReference type="NCBI Taxonomy" id="106549"/>
    <lineage>
        <taxon>Eukaryota</taxon>
        <taxon>Viridiplantae</taxon>
        <taxon>Streptophyta</taxon>
        <taxon>Embryophyta</taxon>
        <taxon>Tracheophyta</taxon>
        <taxon>Spermatophyta</taxon>
        <taxon>Magnoliopsida</taxon>
        <taxon>eudicotyledons</taxon>
        <taxon>Gunneridae</taxon>
        <taxon>Pentapetalae</taxon>
        <taxon>rosids</taxon>
        <taxon>fabids</taxon>
        <taxon>Rosales</taxon>
        <taxon>Rosaceae</taxon>
        <taxon>Amygdaloideae</taxon>
        <taxon>Maleae</taxon>
        <taxon>Malus</taxon>
    </lineage>
</organism>
<evidence type="ECO:0000313" key="11">
    <source>
        <dbReference type="Proteomes" id="UP000315295"/>
    </source>
</evidence>
<dbReference type="PANTHER" id="PTHR32227">
    <property type="entry name" value="GLUCAN ENDO-1,3-BETA-GLUCOSIDASE BG1-RELATED-RELATED"/>
    <property type="match status" value="1"/>
</dbReference>
<evidence type="ECO:0000256" key="1">
    <source>
        <dbReference type="ARBA" id="ARBA00000382"/>
    </source>
</evidence>
<gene>
    <name evidence="10" type="ORF">C1H46_023835</name>
</gene>
<comment type="similarity">
    <text evidence="2 8">Belongs to the glycosyl hydrolase 17 family.</text>
</comment>
<dbReference type="STRING" id="106549.A0A540LWF2"/>
<keyword evidence="9" id="KW-0732">Signal</keyword>
<evidence type="ECO:0000256" key="9">
    <source>
        <dbReference type="SAM" id="SignalP"/>
    </source>
</evidence>
<evidence type="ECO:0000256" key="5">
    <source>
        <dbReference type="ARBA" id="ARBA00023295"/>
    </source>
</evidence>
<dbReference type="EMBL" id="VIEB01000447">
    <property type="protein sequence ID" value="TQD90592.1"/>
    <property type="molecule type" value="Genomic_DNA"/>
</dbReference>
<dbReference type="Pfam" id="PF00332">
    <property type="entry name" value="Glyco_hydro_17"/>
    <property type="match status" value="1"/>
</dbReference>
<dbReference type="InterPro" id="IPR017853">
    <property type="entry name" value="GH"/>
</dbReference>
<comment type="caution">
    <text evidence="10">The sequence shown here is derived from an EMBL/GenBank/DDBJ whole genome shotgun (WGS) entry which is preliminary data.</text>
</comment>
<reference evidence="10 11" key="1">
    <citation type="journal article" date="2019" name="G3 (Bethesda)">
        <title>Sequencing of a Wild Apple (Malus baccata) Genome Unravels the Differences Between Cultivated and Wild Apple Species Regarding Disease Resistance and Cold Tolerance.</title>
        <authorList>
            <person name="Chen X."/>
        </authorList>
    </citation>
    <scope>NUCLEOTIDE SEQUENCE [LARGE SCALE GENOMIC DNA]</scope>
    <source>
        <strain evidence="11">cv. Shandingzi</strain>
        <tissue evidence="10">Leaves</tissue>
    </source>
</reference>
<feature type="chain" id="PRO_5021795869" description="glucan endo-1,3-beta-D-glucosidase" evidence="9">
    <location>
        <begin position="21"/>
        <end position="97"/>
    </location>
</feature>
<comment type="catalytic activity">
    <reaction evidence="1">
        <text>Hydrolysis of (1-&gt;3)-beta-D-glucosidic linkages in (1-&gt;3)-beta-D-glucans.</text>
        <dbReference type="EC" id="3.2.1.39"/>
    </reaction>
</comment>
<keyword evidence="5" id="KW-0326">Glycosidase</keyword>
<evidence type="ECO:0000313" key="10">
    <source>
        <dbReference type="EMBL" id="TQD90592.1"/>
    </source>
</evidence>
<name>A0A540LWF2_MALBA</name>
<keyword evidence="4" id="KW-0378">Hydrolase</keyword>
<protein>
    <recommendedName>
        <fullName evidence="3">glucan endo-1,3-beta-D-glucosidase</fullName>
        <ecNumber evidence="3">3.2.1.39</ecNumber>
    </recommendedName>
    <alternativeName>
        <fullName evidence="6">(1-&gt;3)-beta-glucan endohydrolase</fullName>
    </alternativeName>
    <alternativeName>
        <fullName evidence="7">Beta-1,3-endoglucanase</fullName>
    </alternativeName>
</protein>
<evidence type="ECO:0000256" key="8">
    <source>
        <dbReference type="RuleBase" id="RU004335"/>
    </source>
</evidence>
<evidence type="ECO:0000256" key="4">
    <source>
        <dbReference type="ARBA" id="ARBA00022801"/>
    </source>
</evidence>
<evidence type="ECO:0000256" key="6">
    <source>
        <dbReference type="ARBA" id="ARBA00033335"/>
    </source>
</evidence>